<dbReference type="Proteomes" id="UP000298774">
    <property type="component" value="Chromosome"/>
</dbReference>
<evidence type="ECO:0000313" key="4">
    <source>
        <dbReference type="EMBL" id="QCO09573.1"/>
    </source>
</evidence>
<feature type="chain" id="PRO_5044545120" description="Glycine zipper domain-containing protein" evidence="2">
    <location>
        <begin position="35"/>
        <end position="258"/>
    </location>
</feature>
<evidence type="ECO:0000313" key="3">
    <source>
        <dbReference type="EMBL" id="MDX5953139.1"/>
    </source>
</evidence>
<dbReference type="RefSeq" id="WP_035675668.1">
    <property type="nucleotide sequence ID" value="NZ_CP012914.1"/>
</dbReference>
<evidence type="ECO:0000256" key="2">
    <source>
        <dbReference type="SAM" id="SignalP"/>
    </source>
</evidence>
<keyword evidence="1" id="KW-0175">Coiled coil</keyword>
<dbReference type="Proteomes" id="UP001277471">
    <property type="component" value="Unassembled WGS sequence"/>
</dbReference>
<evidence type="ECO:0000256" key="1">
    <source>
        <dbReference type="SAM" id="Coils"/>
    </source>
</evidence>
<name>A0A0P0F4F6_AZOBR</name>
<dbReference type="GeneID" id="56450340"/>
<evidence type="ECO:0008006" key="7">
    <source>
        <dbReference type="Google" id="ProtNLM"/>
    </source>
</evidence>
<accession>A0A0P0F4F6</accession>
<keyword evidence="6" id="KW-1185">Reference proteome</keyword>
<feature type="coiled-coil region" evidence="1">
    <location>
        <begin position="166"/>
        <end position="252"/>
    </location>
</feature>
<keyword evidence="2" id="KW-0732">Signal</keyword>
<gene>
    <name evidence="4" type="ORF">D3868_11310</name>
    <name evidence="3" type="ORF">SIM66_18345</name>
</gene>
<proteinExistence type="predicted"/>
<sequence length="258" mass="26559">MASHAASLPHLTTGRAGRAIAVALAGSLLLSACATTGNSTASGQCSSSTAQLSAAEMQLCKDSQVFNETVAGGAATGALAGILVGALAGALTGDARNIAKGAVIGGVAGGIAGGVDGYITAKAQESGNNRVRMVDAMTRDVDADNTRLKALVNSSNQVLADSRSRLERTTAEYKSGKTSLANLESERKRLEDNRALMETSLESLRKKRDNYQETSMKMANSGASTTQFNSKISELNTQIAQLEENVSGMNAALTISKV</sequence>
<dbReference type="EMBL" id="CP032339">
    <property type="protein sequence ID" value="QCO09573.1"/>
    <property type="molecule type" value="Genomic_DNA"/>
</dbReference>
<organism evidence="4 5">
    <name type="scientific">Azospirillum brasilense</name>
    <dbReference type="NCBI Taxonomy" id="192"/>
    <lineage>
        <taxon>Bacteria</taxon>
        <taxon>Pseudomonadati</taxon>
        <taxon>Pseudomonadota</taxon>
        <taxon>Alphaproteobacteria</taxon>
        <taxon>Rhodospirillales</taxon>
        <taxon>Azospirillaceae</taxon>
        <taxon>Azospirillum</taxon>
    </lineage>
</organism>
<dbReference type="KEGG" id="abf:AMK58_03215"/>
<evidence type="ECO:0000313" key="5">
    <source>
        <dbReference type="Proteomes" id="UP000298774"/>
    </source>
</evidence>
<feature type="signal peptide" evidence="2">
    <location>
        <begin position="1"/>
        <end position="34"/>
    </location>
</feature>
<reference evidence="3 6" key="2">
    <citation type="submission" date="2023-11" db="EMBL/GenBank/DDBJ databases">
        <title>MicrobeMod: A computational toolkit for identifying prokaryotic methylation and restriction-modification with nanopore sequencing.</title>
        <authorList>
            <person name="Crits-Christoph A."/>
            <person name="Kang S.C."/>
            <person name="Lee H."/>
            <person name="Ostrov N."/>
        </authorList>
    </citation>
    <scope>NUCLEOTIDE SEQUENCE [LARGE SCALE GENOMIC DNA]</scope>
    <source>
        <strain evidence="3 6">ATCC 29145</strain>
    </source>
</reference>
<evidence type="ECO:0000313" key="6">
    <source>
        <dbReference type="Proteomes" id="UP001277471"/>
    </source>
</evidence>
<dbReference type="Gene3D" id="1.10.287.1490">
    <property type="match status" value="1"/>
</dbReference>
<dbReference type="EMBL" id="JAWXYC010000004">
    <property type="protein sequence ID" value="MDX5953139.1"/>
    <property type="molecule type" value="Genomic_DNA"/>
</dbReference>
<reference evidence="4 5" key="1">
    <citation type="submission" date="2018-09" db="EMBL/GenBank/DDBJ databases">
        <title>Whole genome based analysis of evolution and adaptive divergence in Indian and Brazilian strains of Azospirillum brasilense.</title>
        <authorList>
            <person name="Singh C."/>
            <person name="Tripathi A.K."/>
        </authorList>
    </citation>
    <scope>NUCLEOTIDE SEQUENCE [LARGE SCALE GENOMIC DNA]</scope>
    <source>
        <strain evidence="4 5">MTCC4038</strain>
    </source>
</reference>
<protein>
    <recommendedName>
        <fullName evidence="7">Glycine zipper domain-containing protein</fullName>
    </recommendedName>
</protein>
<dbReference type="AlphaFoldDB" id="A0A0P0F4F6"/>